<organism evidence="4 5">
    <name type="scientific">Agromyces atrinae</name>
    <dbReference type="NCBI Taxonomy" id="592376"/>
    <lineage>
        <taxon>Bacteria</taxon>
        <taxon>Bacillati</taxon>
        <taxon>Actinomycetota</taxon>
        <taxon>Actinomycetes</taxon>
        <taxon>Micrococcales</taxon>
        <taxon>Microbacteriaceae</taxon>
        <taxon>Agromyces</taxon>
    </lineage>
</organism>
<keyword evidence="2" id="KW-0732">Signal</keyword>
<reference evidence="3 6" key="2">
    <citation type="submission" date="2020-07" db="EMBL/GenBank/DDBJ databases">
        <title>Sequencing the genomes of 1000 actinobacteria strains.</title>
        <authorList>
            <person name="Klenk H.-P."/>
        </authorList>
    </citation>
    <scope>NUCLEOTIDE SEQUENCE [LARGE SCALE GENOMIC DNA]</scope>
    <source>
        <strain evidence="3 6">DSM 23870</strain>
    </source>
</reference>
<keyword evidence="1" id="KW-1133">Transmembrane helix</keyword>
<gene>
    <name evidence="3" type="ORF">BJ972_003053</name>
    <name evidence="4" type="ORF">ESP50_11920</name>
</gene>
<keyword evidence="5" id="KW-1185">Reference proteome</keyword>
<sequence length="162" mass="15550">MKKKLAALFIAVAAFVAIPALGANAAGYAGQGPTVTASVGDTANLTFTGLPDGPSTATAPDAVTLSILKAGTASKPVVNGSVTYTAQASTPGTYTITVTAGGVTAVGSFTVVASDSANPGGGLAGTGFDVPVVVIWAAAGALLLGVALVVVTTFVRRNKAGA</sequence>
<keyword evidence="1" id="KW-0812">Transmembrane</keyword>
<evidence type="ECO:0000313" key="5">
    <source>
        <dbReference type="Proteomes" id="UP000292686"/>
    </source>
</evidence>
<protein>
    <recommendedName>
        <fullName evidence="7">Sortase</fullName>
    </recommendedName>
</protein>
<proteinExistence type="predicted"/>
<feature type="transmembrane region" description="Helical" evidence="1">
    <location>
        <begin position="133"/>
        <end position="155"/>
    </location>
</feature>
<dbReference type="InterPro" id="IPR008972">
    <property type="entry name" value="Cupredoxin"/>
</dbReference>
<evidence type="ECO:0000313" key="4">
    <source>
        <dbReference type="EMBL" id="RXZ85919.1"/>
    </source>
</evidence>
<evidence type="ECO:0000313" key="3">
    <source>
        <dbReference type="EMBL" id="NYD68534.1"/>
    </source>
</evidence>
<dbReference type="SUPFAM" id="SSF49503">
    <property type="entry name" value="Cupredoxins"/>
    <property type="match status" value="1"/>
</dbReference>
<feature type="signal peptide" evidence="2">
    <location>
        <begin position="1"/>
        <end position="25"/>
    </location>
</feature>
<reference evidence="4 5" key="1">
    <citation type="submission" date="2019-01" db="EMBL/GenBank/DDBJ databases">
        <title>Agromyces.</title>
        <authorList>
            <person name="Li J."/>
        </authorList>
    </citation>
    <scope>NUCLEOTIDE SEQUENCE [LARGE SCALE GENOMIC DNA]</scope>
    <source>
        <strain evidence="4 5">DSM 23870</strain>
    </source>
</reference>
<evidence type="ECO:0008006" key="7">
    <source>
        <dbReference type="Google" id="ProtNLM"/>
    </source>
</evidence>
<evidence type="ECO:0000313" key="6">
    <source>
        <dbReference type="Proteomes" id="UP000581087"/>
    </source>
</evidence>
<keyword evidence="1" id="KW-0472">Membrane</keyword>
<dbReference type="EMBL" id="SDPM01000006">
    <property type="protein sequence ID" value="RXZ85919.1"/>
    <property type="molecule type" value="Genomic_DNA"/>
</dbReference>
<dbReference type="AlphaFoldDB" id="A0A4Q2M2C6"/>
<evidence type="ECO:0000256" key="2">
    <source>
        <dbReference type="SAM" id="SignalP"/>
    </source>
</evidence>
<dbReference type="Proteomes" id="UP000292686">
    <property type="component" value="Unassembled WGS sequence"/>
</dbReference>
<dbReference type="EMBL" id="JACCBI010000001">
    <property type="protein sequence ID" value="NYD68534.1"/>
    <property type="molecule type" value="Genomic_DNA"/>
</dbReference>
<dbReference type="RefSeq" id="WP_129175441.1">
    <property type="nucleotide sequence ID" value="NZ_JACCBI010000001.1"/>
</dbReference>
<accession>A0A4Q2M2C6</accession>
<dbReference type="Gene3D" id="2.60.40.420">
    <property type="entry name" value="Cupredoxins - blue copper proteins"/>
    <property type="match status" value="1"/>
</dbReference>
<name>A0A4Q2M2C6_9MICO</name>
<dbReference type="OrthoDB" id="5006953at2"/>
<dbReference type="Proteomes" id="UP000581087">
    <property type="component" value="Unassembled WGS sequence"/>
</dbReference>
<comment type="caution">
    <text evidence="4">The sequence shown here is derived from an EMBL/GenBank/DDBJ whole genome shotgun (WGS) entry which is preliminary data.</text>
</comment>
<evidence type="ECO:0000256" key="1">
    <source>
        <dbReference type="SAM" id="Phobius"/>
    </source>
</evidence>
<feature type="chain" id="PRO_5036119074" description="Sortase" evidence="2">
    <location>
        <begin position="26"/>
        <end position="162"/>
    </location>
</feature>